<dbReference type="InterPro" id="IPR051279">
    <property type="entry name" value="PP1-Reg/Actin-Interact_Protein"/>
</dbReference>
<dbReference type="InterPro" id="IPR001611">
    <property type="entry name" value="Leu-rich_rpt"/>
</dbReference>
<gene>
    <name evidence="1" type="ORF">DLAC_08227</name>
</gene>
<proteinExistence type="predicted"/>
<organism evidence="1 2">
    <name type="scientific">Tieghemostelium lacteum</name>
    <name type="common">Slime mold</name>
    <name type="synonym">Dictyostelium lacteum</name>
    <dbReference type="NCBI Taxonomy" id="361077"/>
    <lineage>
        <taxon>Eukaryota</taxon>
        <taxon>Amoebozoa</taxon>
        <taxon>Evosea</taxon>
        <taxon>Eumycetozoa</taxon>
        <taxon>Dictyostelia</taxon>
        <taxon>Dictyosteliales</taxon>
        <taxon>Raperosteliaceae</taxon>
        <taxon>Tieghemostelium</taxon>
    </lineage>
</organism>
<keyword evidence="2" id="KW-1185">Reference proteome</keyword>
<name>A0A151ZBG1_TIELA</name>
<dbReference type="OMA" id="WIERWVE"/>
<evidence type="ECO:0000313" key="1">
    <source>
        <dbReference type="EMBL" id="KYQ91287.1"/>
    </source>
</evidence>
<dbReference type="AlphaFoldDB" id="A0A151ZBG1"/>
<dbReference type="OrthoDB" id="120976at2759"/>
<comment type="caution">
    <text evidence="1">The sequence shown here is derived from an EMBL/GenBank/DDBJ whole genome shotgun (WGS) entry which is preliminary data.</text>
</comment>
<sequence>MRLFSFCFGGPPPTPPLFNCFPQIVNIVGTYTYPFKERNEIDPTIEATGTVTVTPTAGLFSNFKYLISKEPQLEATLNINQNFIVKKILNHLVYIRKSKSSLSWVDFIDLLKLARVCKHWENNIIPHLDYGIFNVNSKKQLELFIRLRTRGIRSTPFTINQLCIDFNNIQFVKDLKDNIEDLQDMMKANIKVDFLKIKYLENTRAQLPGYQVVDGYTISQVKVNETVDEIFKFLGGLESQNLVLKSNGWIERWVESGVLSNLVTLNIPYMRLGEKLFQLLDGVLINPNLHTLNIIGNNISEVGGQRFATLIENSKIVCLDISLNHLESSLGDIIEAISKGELNWTLKDFKMAENYSHDNSTIRKLCNLIESNKSITRLDFNSNPFNESLSDVFTSLLYNQTIKSLNCSNTSSKTMFSEIIGYYFPKVNNIEQVYMGSNNLQLNSEFIFGKESNTLRVLDLSCSNVLVNHLNGFVGRCKNLARLDLSDCKLSESEYCQQLIESVFNNPTITDLNLGINTLGDHIGTTIAQLLETNTTLSKLNLANNIMTKSSKQILVTLIEKNRTLTSLNMRHNNISNIPQGLFKYLMVKNQYLTQLDLSCNGIPDNIGAEIFTYLPFNVSLVNLIMLNNLFKQQTTGALNSHYKSYPASLTNISISIRDNHKPSHRVTQIYPGITVFDS</sequence>
<dbReference type="Gene3D" id="3.80.10.10">
    <property type="entry name" value="Ribonuclease Inhibitor"/>
    <property type="match status" value="2"/>
</dbReference>
<protein>
    <submittedName>
        <fullName evidence="1">Uncharacterized protein</fullName>
    </submittedName>
</protein>
<dbReference type="EMBL" id="LODT01000035">
    <property type="protein sequence ID" value="KYQ91287.1"/>
    <property type="molecule type" value="Genomic_DNA"/>
</dbReference>
<dbReference type="STRING" id="361077.A0A151ZBG1"/>
<dbReference type="SUPFAM" id="SSF52047">
    <property type="entry name" value="RNI-like"/>
    <property type="match status" value="2"/>
</dbReference>
<reference evidence="1 2" key="1">
    <citation type="submission" date="2015-12" db="EMBL/GenBank/DDBJ databases">
        <title>Dictyostelia acquired genes for synthesis and detection of signals that induce cell-type specialization by lateral gene transfer from prokaryotes.</title>
        <authorList>
            <person name="Gloeckner G."/>
            <person name="Schaap P."/>
        </authorList>
    </citation>
    <scope>NUCLEOTIDE SEQUENCE [LARGE SCALE GENOMIC DNA]</scope>
    <source>
        <strain evidence="1 2">TK</strain>
    </source>
</reference>
<dbReference type="SMART" id="SM00368">
    <property type="entry name" value="LRR_RI"/>
    <property type="match status" value="3"/>
</dbReference>
<accession>A0A151ZBG1</accession>
<evidence type="ECO:0000313" key="2">
    <source>
        <dbReference type="Proteomes" id="UP000076078"/>
    </source>
</evidence>
<dbReference type="InterPro" id="IPR032675">
    <property type="entry name" value="LRR_dom_sf"/>
</dbReference>
<dbReference type="Proteomes" id="UP000076078">
    <property type="component" value="Unassembled WGS sequence"/>
</dbReference>
<dbReference type="Pfam" id="PF13516">
    <property type="entry name" value="LRR_6"/>
    <property type="match status" value="2"/>
</dbReference>
<dbReference type="InParanoid" id="A0A151ZBG1"/>
<dbReference type="PANTHER" id="PTHR24112">
    <property type="entry name" value="LEUCINE-RICH REPEAT, ISOFORM F-RELATED"/>
    <property type="match status" value="1"/>
</dbReference>
<dbReference type="PROSITE" id="PS51450">
    <property type="entry name" value="LRR"/>
    <property type="match status" value="1"/>
</dbReference>